<evidence type="ECO:0000259" key="8">
    <source>
        <dbReference type="PROSITE" id="PS50885"/>
    </source>
</evidence>
<feature type="domain" description="HAMP" evidence="8">
    <location>
        <begin position="243"/>
        <end position="295"/>
    </location>
</feature>
<dbReference type="PROSITE" id="PS50885">
    <property type="entry name" value="HAMP"/>
    <property type="match status" value="1"/>
</dbReference>
<evidence type="ECO:0000256" key="3">
    <source>
        <dbReference type="PROSITE-ProRule" id="PRU00284"/>
    </source>
</evidence>
<dbReference type="AlphaFoldDB" id="A0A2M9ZKM6"/>
<feature type="transmembrane region" description="Helical" evidence="6">
    <location>
        <begin position="45"/>
        <end position="68"/>
    </location>
</feature>
<feature type="compositionally biased region" description="Polar residues" evidence="5">
    <location>
        <begin position="307"/>
        <end position="317"/>
    </location>
</feature>
<dbReference type="Pfam" id="PF00015">
    <property type="entry name" value="MCPsignal"/>
    <property type="match status" value="1"/>
</dbReference>
<sequence length="600" mass="65616">MEAKESRRLRWGLTVGLELMTTILAVPLAVLFVITAGGYDLYKSIVLIICSGIALTTSYYAPAIRFIYLGFMLRPLEQDRWTKLSPDQKSHLKKKILNFPVYNSGFFVVQWTVGILQTVFTLRFGFEPTNLELIPFAFLSTIIYPVLGISHFFYTESKFAGLLESPTLRSIHVDREKIIRVSLYSRTVATIAGIAILPVTVFGYLLFEETTGWLKLGDVSVALGLTLFLLVIAVIMTSSLFAGSIRRNSGNLVEIFGEMSDGKLTAFLPMVSTDELGRSSKELNDFIKRLRIIVKTVIKEAEKLSESSKTLEQNTSDLSKKMQDQAASTEQMSAGVEEIAASIQSTAGRAESQTGIAKKATDSLADLENRIRTVNTSLAETKSDADRMRTETANGEQALLGTQKAMEAIEASTAKMGATVNVIQDITDRIGLLSLNAAIEAARAGDAGKGFAVVAQEISKLGEQTQDNAKRIRAAITEALAATKGGRDVIEYTKATFHRIGETVGSTLSRIASVAQQSDSQLQSSSDVRKAFSELNRSAEEIRSHTQEQAQTSAEFSKTIASISETTEFLNRIVSEIDILASKLAQQANSLKAEVDFFKT</sequence>
<dbReference type="EMBL" id="NPDY01000006">
    <property type="protein sequence ID" value="PJZ69994.1"/>
    <property type="molecule type" value="Genomic_DNA"/>
</dbReference>
<accession>A0A2M9ZKM6</accession>
<dbReference type="EMBL" id="NPDZ01000008">
    <property type="protein sequence ID" value="PJZ72598.1"/>
    <property type="molecule type" value="Genomic_DNA"/>
</dbReference>
<evidence type="ECO:0000256" key="6">
    <source>
        <dbReference type="SAM" id="Phobius"/>
    </source>
</evidence>
<organism evidence="10 12">
    <name type="scientific">Leptospira perolatii</name>
    <dbReference type="NCBI Taxonomy" id="2023191"/>
    <lineage>
        <taxon>Bacteria</taxon>
        <taxon>Pseudomonadati</taxon>
        <taxon>Spirochaetota</taxon>
        <taxon>Spirochaetia</taxon>
        <taxon>Leptospirales</taxon>
        <taxon>Leptospiraceae</taxon>
        <taxon>Leptospira</taxon>
    </lineage>
</organism>
<comment type="caution">
    <text evidence="10">The sequence shown here is derived from an EMBL/GenBank/DDBJ whole genome shotgun (WGS) entry which is preliminary data.</text>
</comment>
<evidence type="ECO:0000313" key="11">
    <source>
        <dbReference type="Proteomes" id="UP000231962"/>
    </source>
</evidence>
<evidence type="ECO:0000256" key="1">
    <source>
        <dbReference type="ARBA" id="ARBA00023224"/>
    </source>
</evidence>
<dbReference type="GO" id="GO:0016020">
    <property type="term" value="C:membrane"/>
    <property type="evidence" value="ECO:0007669"/>
    <property type="project" value="InterPro"/>
</dbReference>
<dbReference type="SUPFAM" id="SSF58104">
    <property type="entry name" value="Methyl-accepting chemotaxis protein (MCP) signaling domain"/>
    <property type="match status" value="1"/>
</dbReference>
<gene>
    <name evidence="9" type="ORF">CH360_08850</name>
    <name evidence="10" type="ORF">CH373_12835</name>
</gene>
<name>A0A2M9ZKM6_9LEPT</name>
<dbReference type="Proteomes" id="UP000231990">
    <property type="component" value="Unassembled WGS sequence"/>
</dbReference>
<evidence type="ECO:0000256" key="4">
    <source>
        <dbReference type="SAM" id="Coils"/>
    </source>
</evidence>
<feature type="transmembrane region" description="Helical" evidence="6">
    <location>
        <begin position="99"/>
        <end position="121"/>
    </location>
</feature>
<evidence type="ECO:0000259" key="7">
    <source>
        <dbReference type="PROSITE" id="PS50111"/>
    </source>
</evidence>
<evidence type="ECO:0000256" key="5">
    <source>
        <dbReference type="SAM" id="MobiDB-lite"/>
    </source>
</evidence>
<keyword evidence="11" id="KW-1185">Reference proteome</keyword>
<dbReference type="PROSITE" id="PS50111">
    <property type="entry name" value="CHEMOTAXIS_TRANSDUC_2"/>
    <property type="match status" value="1"/>
</dbReference>
<dbReference type="InterPro" id="IPR004089">
    <property type="entry name" value="MCPsignal_dom"/>
</dbReference>
<dbReference type="OrthoDB" id="344905at2"/>
<dbReference type="PANTHER" id="PTHR32089">
    <property type="entry name" value="METHYL-ACCEPTING CHEMOTAXIS PROTEIN MCPB"/>
    <property type="match status" value="1"/>
</dbReference>
<dbReference type="SMART" id="SM00283">
    <property type="entry name" value="MA"/>
    <property type="match status" value="1"/>
</dbReference>
<keyword evidence="1 3" id="KW-0807">Transducer</keyword>
<evidence type="ECO:0000256" key="2">
    <source>
        <dbReference type="ARBA" id="ARBA00029447"/>
    </source>
</evidence>
<comment type="similarity">
    <text evidence="2">Belongs to the methyl-accepting chemotaxis (MCP) protein family.</text>
</comment>
<protein>
    <submittedName>
        <fullName evidence="10">Methyl-accepting chemotaxis protein</fullName>
    </submittedName>
</protein>
<evidence type="ECO:0000313" key="9">
    <source>
        <dbReference type="EMBL" id="PJZ69994.1"/>
    </source>
</evidence>
<evidence type="ECO:0000313" key="12">
    <source>
        <dbReference type="Proteomes" id="UP000231990"/>
    </source>
</evidence>
<dbReference type="Gene3D" id="1.10.287.950">
    <property type="entry name" value="Methyl-accepting chemotaxis protein"/>
    <property type="match status" value="1"/>
</dbReference>
<feature type="region of interest" description="Disordered" evidence="5">
    <location>
        <begin position="305"/>
        <end position="325"/>
    </location>
</feature>
<feature type="transmembrane region" description="Helical" evidence="6">
    <location>
        <begin position="133"/>
        <end position="154"/>
    </location>
</feature>
<dbReference type="Proteomes" id="UP000231962">
    <property type="component" value="Unassembled WGS sequence"/>
</dbReference>
<reference evidence="11 12" key="1">
    <citation type="submission" date="2017-07" db="EMBL/GenBank/DDBJ databases">
        <title>Leptospira spp. isolated from tropical soils.</title>
        <authorList>
            <person name="Thibeaux R."/>
            <person name="Iraola G."/>
            <person name="Ferres I."/>
            <person name="Bierque E."/>
            <person name="Girault D."/>
            <person name="Soupe-Gilbert M.-E."/>
            <person name="Picardeau M."/>
            <person name="Goarant C."/>
        </authorList>
    </citation>
    <scope>NUCLEOTIDE SEQUENCE [LARGE SCALE GENOMIC DNA]</scope>
    <source>
        <strain evidence="10 12">FH1-B-B1</strain>
        <strain evidence="9 11">FH1-B-C1</strain>
    </source>
</reference>
<dbReference type="PANTHER" id="PTHR32089:SF112">
    <property type="entry name" value="LYSOZYME-LIKE PROTEIN-RELATED"/>
    <property type="match status" value="1"/>
</dbReference>
<keyword evidence="6" id="KW-0812">Transmembrane</keyword>
<feature type="transmembrane region" description="Helical" evidence="6">
    <location>
        <begin position="12"/>
        <end position="39"/>
    </location>
</feature>
<dbReference type="RefSeq" id="WP_100713661.1">
    <property type="nucleotide sequence ID" value="NZ_NPDY01000006.1"/>
</dbReference>
<feature type="coiled-coil region" evidence="4">
    <location>
        <begin position="357"/>
        <end position="384"/>
    </location>
</feature>
<keyword evidence="4" id="KW-0175">Coiled coil</keyword>
<proteinExistence type="inferred from homology"/>
<evidence type="ECO:0000313" key="10">
    <source>
        <dbReference type="EMBL" id="PJZ72598.1"/>
    </source>
</evidence>
<keyword evidence="6" id="KW-0472">Membrane</keyword>
<feature type="transmembrane region" description="Helical" evidence="6">
    <location>
        <begin position="219"/>
        <end position="242"/>
    </location>
</feature>
<dbReference type="InterPro" id="IPR003660">
    <property type="entry name" value="HAMP_dom"/>
</dbReference>
<dbReference type="GO" id="GO:0007165">
    <property type="term" value="P:signal transduction"/>
    <property type="evidence" value="ECO:0007669"/>
    <property type="project" value="UniProtKB-KW"/>
</dbReference>
<feature type="transmembrane region" description="Helical" evidence="6">
    <location>
        <begin position="183"/>
        <end position="207"/>
    </location>
</feature>
<feature type="domain" description="Methyl-accepting transducer" evidence="7">
    <location>
        <begin position="300"/>
        <end position="564"/>
    </location>
</feature>
<keyword evidence="6" id="KW-1133">Transmembrane helix</keyword>